<dbReference type="PATRIC" id="fig|158899.10.peg.1084"/>
<dbReference type="Gene3D" id="3.90.550.10">
    <property type="entry name" value="Spore Coat Polysaccharide Biosynthesis Protein SpsA, Chain A"/>
    <property type="match status" value="1"/>
</dbReference>
<gene>
    <name evidence="2" type="ORF">CFter6_1074</name>
</gene>
<evidence type="ECO:0000313" key="3">
    <source>
        <dbReference type="Proteomes" id="UP000072421"/>
    </source>
</evidence>
<accession>A0A127P7J6</accession>
<evidence type="ECO:0000313" key="2">
    <source>
        <dbReference type="EMBL" id="AMO93792.1"/>
    </source>
</evidence>
<name>A0A127P7J6_9BURK</name>
<keyword evidence="2" id="KW-0808">Transferase</keyword>
<reference evidence="2 3" key="1">
    <citation type="submission" date="2015-11" db="EMBL/GenBank/DDBJ databases">
        <title>Exploring the genomic traits of fungus-feeding bacterial genus Collimonas.</title>
        <authorList>
            <person name="Song C."/>
            <person name="Schmidt R."/>
            <person name="de Jager V."/>
            <person name="Krzyzanowska D."/>
            <person name="Jongedijk E."/>
            <person name="Cankar K."/>
            <person name="Beekwilder J."/>
            <person name="van Veen A."/>
            <person name="de Boer W."/>
            <person name="van Veen J.A."/>
            <person name="Garbeva P."/>
        </authorList>
    </citation>
    <scope>NUCLEOTIDE SEQUENCE [LARGE SCALE GENOMIC DNA]</scope>
    <source>
        <strain evidence="2 3">Ter6</strain>
    </source>
</reference>
<sequence>MLHQDVYGIKNLNLIVWDNSQSRSLTNQEIAFLQDRYQLTYRHCPENRPLRYVYNYFIENELTAPGISIFLDDDTALPKNYLRELQEKAELYSDIDIFVPLIYVSGKIYSPHDYQLFRGKLWKQKKTGIVKTVDIGCINSGMAVRTDFFAETNYRYPEYCKSYGTDKHFFDFYAKRRKFFYVMDIDVEHDISFIPTNTNADSYLRAFKEYVSFWRSYLQPKPAVRSIFIAYAILFSLRESVRRRDMRFIKIFF</sequence>
<protein>
    <submittedName>
        <fullName evidence="2">Glycosyl transferase 2 family protein</fullName>
    </submittedName>
</protein>
<dbReference type="InterPro" id="IPR001173">
    <property type="entry name" value="Glyco_trans_2-like"/>
</dbReference>
<proteinExistence type="predicted"/>
<dbReference type="GO" id="GO:0016740">
    <property type="term" value="F:transferase activity"/>
    <property type="evidence" value="ECO:0007669"/>
    <property type="project" value="UniProtKB-KW"/>
</dbReference>
<dbReference type="Pfam" id="PF00535">
    <property type="entry name" value="Glycos_transf_2"/>
    <property type="match status" value="1"/>
</dbReference>
<dbReference type="SUPFAM" id="SSF53448">
    <property type="entry name" value="Nucleotide-diphospho-sugar transferases"/>
    <property type="match status" value="1"/>
</dbReference>
<organism evidence="2">
    <name type="scientific">Collimonas fungivorans</name>
    <dbReference type="NCBI Taxonomy" id="158899"/>
    <lineage>
        <taxon>Bacteria</taxon>
        <taxon>Pseudomonadati</taxon>
        <taxon>Pseudomonadota</taxon>
        <taxon>Betaproteobacteria</taxon>
        <taxon>Burkholderiales</taxon>
        <taxon>Oxalobacteraceae</taxon>
        <taxon>Collimonas</taxon>
    </lineage>
</organism>
<feature type="domain" description="Glycosyltransferase 2-like" evidence="1">
    <location>
        <begin position="9"/>
        <end position="149"/>
    </location>
</feature>
<dbReference type="EMBL" id="CP013232">
    <property type="protein sequence ID" value="AMO93792.1"/>
    <property type="molecule type" value="Genomic_DNA"/>
</dbReference>
<dbReference type="AlphaFoldDB" id="A0A127P7J6"/>
<dbReference type="InterPro" id="IPR029044">
    <property type="entry name" value="Nucleotide-diphossugar_trans"/>
</dbReference>
<evidence type="ECO:0000259" key="1">
    <source>
        <dbReference type="Pfam" id="PF00535"/>
    </source>
</evidence>
<dbReference type="Proteomes" id="UP000072421">
    <property type="component" value="Chromosome"/>
</dbReference>